<dbReference type="WBParaSite" id="nRc.2.0.1.t14519-RA">
    <property type="protein sequence ID" value="nRc.2.0.1.t14519-RA"/>
    <property type="gene ID" value="nRc.2.0.1.g14519"/>
</dbReference>
<keyword evidence="1" id="KW-1185">Reference proteome</keyword>
<protein>
    <submittedName>
        <fullName evidence="2">Uncharacterized protein</fullName>
    </submittedName>
</protein>
<name>A0A915IKW9_ROMCU</name>
<accession>A0A915IKW9</accession>
<dbReference type="AlphaFoldDB" id="A0A915IKW9"/>
<proteinExistence type="predicted"/>
<reference evidence="2" key="1">
    <citation type="submission" date="2022-11" db="UniProtKB">
        <authorList>
            <consortium name="WormBaseParasite"/>
        </authorList>
    </citation>
    <scope>IDENTIFICATION</scope>
</reference>
<evidence type="ECO:0000313" key="2">
    <source>
        <dbReference type="WBParaSite" id="nRc.2.0.1.t14519-RA"/>
    </source>
</evidence>
<evidence type="ECO:0000313" key="1">
    <source>
        <dbReference type="Proteomes" id="UP000887565"/>
    </source>
</evidence>
<dbReference type="Proteomes" id="UP000887565">
    <property type="component" value="Unplaced"/>
</dbReference>
<sequence>MAISYKTNCGSMFISSSNYRHWQRRCFVPLRDPQEGTTVTLNNPSTTKWPTFTDVKTMKSAQQRRGARVELDTGCLLTSGQCGQT</sequence>
<organism evidence="1 2">
    <name type="scientific">Romanomermis culicivorax</name>
    <name type="common">Nematode worm</name>
    <dbReference type="NCBI Taxonomy" id="13658"/>
    <lineage>
        <taxon>Eukaryota</taxon>
        <taxon>Metazoa</taxon>
        <taxon>Ecdysozoa</taxon>
        <taxon>Nematoda</taxon>
        <taxon>Enoplea</taxon>
        <taxon>Dorylaimia</taxon>
        <taxon>Mermithida</taxon>
        <taxon>Mermithoidea</taxon>
        <taxon>Mermithidae</taxon>
        <taxon>Romanomermis</taxon>
    </lineage>
</organism>